<evidence type="ECO:0000256" key="1">
    <source>
        <dbReference type="SAM" id="Phobius"/>
    </source>
</evidence>
<organism evidence="2 3">
    <name type="scientific">Streptomyces luteolifulvus</name>
    <dbReference type="NCBI Taxonomy" id="2615112"/>
    <lineage>
        <taxon>Bacteria</taxon>
        <taxon>Bacillati</taxon>
        <taxon>Actinomycetota</taxon>
        <taxon>Actinomycetes</taxon>
        <taxon>Kitasatosporales</taxon>
        <taxon>Streptomycetaceae</taxon>
        <taxon>Streptomyces</taxon>
    </lineage>
</organism>
<evidence type="ECO:0000313" key="3">
    <source>
        <dbReference type="Proteomes" id="UP000442707"/>
    </source>
</evidence>
<dbReference type="EMBL" id="VZRB01000034">
    <property type="protein sequence ID" value="KAB1141116.1"/>
    <property type="molecule type" value="Genomic_DNA"/>
</dbReference>
<comment type="caution">
    <text evidence="2">The sequence shown here is derived from an EMBL/GenBank/DDBJ whole genome shotgun (WGS) entry which is preliminary data.</text>
</comment>
<keyword evidence="3" id="KW-1185">Reference proteome</keyword>
<name>A0A6H9US13_9ACTN</name>
<sequence>MSTLQVLMLLLGLSVALHIGCAAALTAWHAGAQPAMALMIGASATGTACALYLAAVSAYQ</sequence>
<gene>
    <name evidence="2" type="ORF">F7R91_33415</name>
</gene>
<protein>
    <submittedName>
        <fullName evidence="2">Uncharacterized protein</fullName>
    </submittedName>
</protein>
<dbReference type="AlphaFoldDB" id="A0A6H9US13"/>
<feature type="transmembrane region" description="Helical" evidence="1">
    <location>
        <begin position="38"/>
        <end position="59"/>
    </location>
</feature>
<keyword evidence="1" id="KW-0812">Transmembrane</keyword>
<accession>A0A6H9US13</accession>
<keyword evidence="1" id="KW-0472">Membrane</keyword>
<dbReference type="RefSeq" id="WP_150955680.1">
    <property type="nucleotide sequence ID" value="NZ_VZRB01000034.1"/>
</dbReference>
<proteinExistence type="predicted"/>
<reference evidence="2 3" key="1">
    <citation type="submission" date="2019-09" db="EMBL/GenBank/DDBJ databases">
        <title>Screening of Novel Bioactive Compounds from Soil-Associated.</title>
        <authorList>
            <person name="Zhao S."/>
        </authorList>
    </citation>
    <scope>NUCLEOTIDE SEQUENCE [LARGE SCALE GENOMIC DNA]</scope>
    <source>
        <strain evidence="2 3">HIT-DPA4</strain>
    </source>
</reference>
<evidence type="ECO:0000313" key="2">
    <source>
        <dbReference type="EMBL" id="KAB1141116.1"/>
    </source>
</evidence>
<dbReference type="Proteomes" id="UP000442707">
    <property type="component" value="Unassembled WGS sequence"/>
</dbReference>
<keyword evidence="1" id="KW-1133">Transmembrane helix</keyword>